<dbReference type="EMBL" id="JABAYA010000141">
    <property type="protein sequence ID" value="KAF7723752.1"/>
    <property type="molecule type" value="Genomic_DNA"/>
</dbReference>
<dbReference type="Proteomes" id="UP000605846">
    <property type="component" value="Unassembled WGS sequence"/>
</dbReference>
<keyword evidence="3" id="KW-1185">Reference proteome</keyword>
<feature type="signal peptide" evidence="1">
    <location>
        <begin position="1"/>
        <end position="20"/>
    </location>
</feature>
<dbReference type="AlphaFoldDB" id="A0A8H7EM76"/>
<reference evidence="2" key="1">
    <citation type="submission" date="2020-01" db="EMBL/GenBank/DDBJ databases">
        <title>Genome Sequencing of Three Apophysomyces-Like Fungal Strains Confirms a Novel Fungal Genus in the Mucoromycota with divergent Burkholderia-like Endosymbiotic Bacteria.</title>
        <authorList>
            <person name="Stajich J.E."/>
            <person name="Macias A.M."/>
            <person name="Carter-House D."/>
            <person name="Lovett B."/>
            <person name="Kasson L.R."/>
            <person name="Berry K."/>
            <person name="Grigoriev I."/>
            <person name="Chang Y."/>
            <person name="Spatafora J."/>
            <person name="Kasson M.T."/>
        </authorList>
    </citation>
    <scope>NUCLEOTIDE SEQUENCE</scope>
    <source>
        <strain evidence="2">NRRL A-21654</strain>
    </source>
</reference>
<evidence type="ECO:0000313" key="3">
    <source>
        <dbReference type="Proteomes" id="UP000605846"/>
    </source>
</evidence>
<accession>A0A8H7EM76</accession>
<feature type="chain" id="PRO_5034740102" evidence="1">
    <location>
        <begin position="21"/>
        <end position="119"/>
    </location>
</feature>
<evidence type="ECO:0000313" key="2">
    <source>
        <dbReference type="EMBL" id="KAF7723752.1"/>
    </source>
</evidence>
<evidence type="ECO:0000256" key="1">
    <source>
        <dbReference type="SAM" id="SignalP"/>
    </source>
</evidence>
<gene>
    <name evidence="2" type="ORF">EC973_001728</name>
</gene>
<feature type="non-terminal residue" evidence="2">
    <location>
        <position position="119"/>
    </location>
</feature>
<name>A0A8H7EM76_9FUNG</name>
<proteinExistence type="predicted"/>
<protein>
    <submittedName>
        <fullName evidence="2">Uncharacterized protein</fullName>
    </submittedName>
</protein>
<comment type="caution">
    <text evidence="2">The sequence shown here is derived from an EMBL/GenBank/DDBJ whole genome shotgun (WGS) entry which is preliminary data.</text>
</comment>
<keyword evidence="1" id="KW-0732">Signal</keyword>
<sequence>MKFASVLSAVLVFALSAANAETERANILFLPAVRMFPPMYRLRIDLVSSKTTYELTLKTKEPNWVASYPDRSRGVVEYSEVPVGRSNAVINDNDLKGGDKTFMIDLYKYGKVFHYEGTS</sequence>
<organism evidence="2 3">
    <name type="scientific">Apophysomyces ossiformis</name>
    <dbReference type="NCBI Taxonomy" id="679940"/>
    <lineage>
        <taxon>Eukaryota</taxon>
        <taxon>Fungi</taxon>
        <taxon>Fungi incertae sedis</taxon>
        <taxon>Mucoromycota</taxon>
        <taxon>Mucoromycotina</taxon>
        <taxon>Mucoromycetes</taxon>
        <taxon>Mucorales</taxon>
        <taxon>Mucorineae</taxon>
        <taxon>Mucoraceae</taxon>
        <taxon>Apophysomyces</taxon>
    </lineage>
</organism>